<organism evidence="5 6">
    <name type="scientific">Neomoorella glycerini</name>
    <dbReference type="NCBI Taxonomy" id="55779"/>
    <lineage>
        <taxon>Bacteria</taxon>
        <taxon>Bacillati</taxon>
        <taxon>Bacillota</taxon>
        <taxon>Clostridia</taxon>
        <taxon>Neomoorellales</taxon>
        <taxon>Neomoorellaceae</taxon>
        <taxon>Neomoorella</taxon>
    </lineage>
</organism>
<dbReference type="PROSITE" id="PS00910">
    <property type="entry name" value="UPF0029"/>
    <property type="match status" value="1"/>
</dbReference>
<proteinExistence type="inferred from homology"/>
<dbReference type="InterPro" id="IPR020568">
    <property type="entry name" value="Ribosomal_Su5_D2-typ_SF"/>
</dbReference>
<reference evidence="5 6" key="1">
    <citation type="submission" date="2019-11" db="EMBL/GenBank/DDBJ databases">
        <title>Genome sequence of Moorella glycerini DSM11254.</title>
        <authorList>
            <person name="Poehlein A."/>
            <person name="Boeer T."/>
            <person name="Daniel R."/>
        </authorList>
    </citation>
    <scope>NUCLEOTIDE SEQUENCE [LARGE SCALE GENOMIC DNA]</scope>
    <source>
        <strain evidence="5 6">DSM 11254</strain>
    </source>
</reference>
<dbReference type="AlphaFoldDB" id="A0A6I5ZSU8"/>
<dbReference type="SUPFAM" id="SSF54980">
    <property type="entry name" value="EF-G C-terminal domain-like"/>
    <property type="match status" value="1"/>
</dbReference>
<dbReference type="Proteomes" id="UP000425916">
    <property type="component" value="Chromosome"/>
</dbReference>
<dbReference type="PANTHER" id="PTHR16301">
    <property type="entry name" value="IMPACT-RELATED"/>
    <property type="match status" value="1"/>
</dbReference>
<name>A0A6I5ZSU8_9FIRM</name>
<evidence type="ECO:0000259" key="4">
    <source>
        <dbReference type="Pfam" id="PF09186"/>
    </source>
</evidence>
<feature type="domain" description="Impact N-terminal" evidence="3">
    <location>
        <begin position="42"/>
        <end position="147"/>
    </location>
</feature>
<sequence>MKSKEKERQPDGLSGKSSASMENGASYLTVAREATAEIKIERSRFIGHAREVDNEVAAREFIASIQAEHRQATHNCFAYRLGTGKQEITYYSDAGEPGGTAGRPILGAITSLGLTNVAVVVTRYFGGKKLGVRGLIEAYGQAARRVLEEAGSIRRVVTRELKLTCNYAELDRLLYQVHSHGGKVIETDYGSEVRLKVAVPLSAWEKMQGLIDKR</sequence>
<dbReference type="InterPro" id="IPR015269">
    <property type="entry name" value="UPF0029_Impact_C"/>
</dbReference>
<keyword evidence="6" id="KW-1185">Reference proteome</keyword>
<dbReference type="InterPro" id="IPR036956">
    <property type="entry name" value="Impact_N_sf"/>
</dbReference>
<dbReference type="GO" id="GO:0005737">
    <property type="term" value="C:cytoplasm"/>
    <property type="evidence" value="ECO:0007669"/>
    <property type="project" value="TreeGrafter"/>
</dbReference>
<dbReference type="InterPro" id="IPR035647">
    <property type="entry name" value="EFG_III/V"/>
</dbReference>
<protein>
    <submittedName>
        <fullName evidence="5">IMPACT family member YigZ</fullName>
    </submittedName>
</protein>
<dbReference type="RefSeq" id="WP_156273759.1">
    <property type="nucleotide sequence ID" value="NZ_CP046244.1"/>
</dbReference>
<dbReference type="Pfam" id="PF09186">
    <property type="entry name" value="DUF1949"/>
    <property type="match status" value="1"/>
</dbReference>
<accession>A0A6I5ZSU8</accession>
<dbReference type="GO" id="GO:0006446">
    <property type="term" value="P:regulation of translational initiation"/>
    <property type="evidence" value="ECO:0007669"/>
    <property type="project" value="TreeGrafter"/>
</dbReference>
<feature type="compositionally biased region" description="Basic and acidic residues" evidence="2">
    <location>
        <begin position="1"/>
        <end position="10"/>
    </location>
</feature>
<gene>
    <name evidence="5" type="primary">yigZ</name>
    <name evidence="5" type="ORF">MGLY_21790</name>
</gene>
<dbReference type="InterPro" id="IPR020569">
    <property type="entry name" value="UPF0029_Impact_CS"/>
</dbReference>
<comment type="similarity">
    <text evidence="1">Belongs to the IMPACT family.</text>
</comment>
<evidence type="ECO:0000259" key="3">
    <source>
        <dbReference type="Pfam" id="PF01205"/>
    </source>
</evidence>
<evidence type="ECO:0000256" key="2">
    <source>
        <dbReference type="SAM" id="MobiDB-lite"/>
    </source>
</evidence>
<dbReference type="OrthoDB" id="9813771at2"/>
<dbReference type="EMBL" id="CP046244">
    <property type="protein sequence ID" value="QGP92789.1"/>
    <property type="molecule type" value="Genomic_DNA"/>
</dbReference>
<dbReference type="InterPro" id="IPR023582">
    <property type="entry name" value="Impact"/>
</dbReference>
<evidence type="ECO:0000313" key="6">
    <source>
        <dbReference type="Proteomes" id="UP000425916"/>
    </source>
</evidence>
<feature type="region of interest" description="Disordered" evidence="2">
    <location>
        <begin position="1"/>
        <end position="20"/>
    </location>
</feature>
<dbReference type="SUPFAM" id="SSF54211">
    <property type="entry name" value="Ribosomal protein S5 domain 2-like"/>
    <property type="match status" value="1"/>
</dbReference>
<dbReference type="Gene3D" id="3.30.70.240">
    <property type="match status" value="1"/>
</dbReference>
<evidence type="ECO:0000256" key="1">
    <source>
        <dbReference type="ARBA" id="ARBA00007665"/>
    </source>
</evidence>
<evidence type="ECO:0000313" key="5">
    <source>
        <dbReference type="EMBL" id="QGP92789.1"/>
    </source>
</evidence>
<dbReference type="InterPro" id="IPR001498">
    <property type="entry name" value="Impact_N"/>
</dbReference>
<dbReference type="PANTHER" id="PTHR16301:SF20">
    <property type="entry name" value="IMPACT FAMILY MEMBER YIGZ"/>
    <property type="match status" value="1"/>
</dbReference>
<feature type="domain" description="UPF0029" evidence="4">
    <location>
        <begin position="163"/>
        <end position="206"/>
    </location>
</feature>
<dbReference type="Pfam" id="PF01205">
    <property type="entry name" value="Impact_N"/>
    <property type="match status" value="1"/>
</dbReference>
<dbReference type="Gene3D" id="3.30.230.30">
    <property type="entry name" value="Impact, N-terminal domain"/>
    <property type="match status" value="1"/>
</dbReference>